<dbReference type="AlphaFoldDB" id="A0ABC9NGD9"/>
<proteinExistence type="predicted"/>
<reference evidence="1" key="1">
    <citation type="submission" date="2007-06" db="EMBL/GenBank/DDBJ databases">
        <authorList>
            <person name="Fulton L."/>
            <person name="Clifton S."/>
            <person name="Fulton B."/>
            <person name="Xu J."/>
            <person name="Minx P."/>
            <person name="Pepin K.H."/>
            <person name="Johnson M."/>
            <person name="Thiruvilangam P."/>
            <person name="Bhonagiri V."/>
            <person name="Nash W.E."/>
            <person name="Mardis E.R."/>
            <person name="Wilson R.K."/>
        </authorList>
    </citation>
    <scope>NUCLEOTIDE SEQUENCE [LARGE SCALE GENOMIC DNA]</scope>
    <source>
        <strain evidence="1">ATCC 8492</strain>
    </source>
</reference>
<name>A0ABC9NGD9_BACUC</name>
<protein>
    <submittedName>
        <fullName evidence="1">Uncharacterized protein</fullName>
    </submittedName>
</protein>
<evidence type="ECO:0000313" key="2">
    <source>
        <dbReference type="Proteomes" id="UP000004110"/>
    </source>
</evidence>
<accession>A0ABC9NGD9</accession>
<keyword evidence="2" id="KW-1185">Reference proteome</keyword>
<evidence type="ECO:0000313" key="1">
    <source>
        <dbReference type="EMBL" id="EDO55708.1"/>
    </source>
</evidence>
<dbReference type="EMBL" id="AAYH02000035">
    <property type="protein sequence ID" value="EDO55708.1"/>
    <property type="molecule type" value="Genomic_DNA"/>
</dbReference>
<reference evidence="1" key="2">
    <citation type="submission" date="2013-11" db="EMBL/GenBank/DDBJ databases">
        <title>Draft genome sequence of Bacteroides uniformis (ATCC 8492).</title>
        <authorList>
            <person name="Sudarsanam P."/>
            <person name="Ley R."/>
            <person name="Guruge J."/>
            <person name="Turnbaugh P.J."/>
            <person name="Mahowald M."/>
            <person name="Liep D."/>
            <person name="Gordon J."/>
        </authorList>
    </citation>
    <scope>NUCLEOTIDE SEQUENCE</scope>
    <source>
        <strain evidence="1">ATCC 8492</strain>
    </source>
</reference>
<comment type="caution">
    <text evidence="1">The sequence shown here is derived from an EMBL/GenBank/DDBJ whole genome shotgun (WGS) entry which is preliminary data.</text>
</comment>
<gene>
    <name evidence="1" type="ORF">BACUNI_00550</name>
</gene>
<organism evidence="1 2">
    <name type="scientific">Bacteroides uniformis (strain ATCC 8492 / DSM 6597 / CCUG 4942 / CIP 103695 / JCM 5828 / KCTC 5204 / NCTC 13054 / VPI 0061)</name>
    <dbReference type="NCBI Taxonomy" id="411479"/>
    <lineage>
        <taxon>Bacteria</taxon>
        <taxon>Pseudomonadati</taxon>
        <taxon>Bacteroidota</taxon>
        <taxon>Bacteroidia</taxon>
        <taxon>Bacteroidales</taxon>
        <taxon>Bacteroidaceae</taxon>
        <taxon>Bacteroides</taxon>
    </lineage>
</organism>
<sequence>MLYSGIFRLEKVFFKRSFFERQYLRKLKREDYLKISKRKKLEKYNAIGLLTKYYTH</sequence>
<dbReference type="Proteomes" id="UP000004110">
    <property type="component" value="Unassembled WGS sequence"/>
</dbReference>